<dbReference type="GO" id="GO:0071933">
    <property type="term" value="F:Arp2/3 complex binding"/>
    <property type="evidence" value="ECO:0007669"/>
    <property type="project" value="UniProtKB-ARBA"/>
</dbReference>
<sequence length="190" mass="21618">MPSILSKDEKQIVKRAVPGSSNNIITVAVGRLYIAYPNPKKWQFTGISGAIVFTEDLVGNTFFFKIVDVVGHKGVLWDQELYEGFKYSHDRTFFHTFELEKCIAGFSFTDEKEAGQFYKRVEQRDKYAKSKGTKAPSTITAARSVSGNHSVGRENVPISRPLRGLRMRTTMKGLLNFLILCGQWKNFRRI</sequence>
<evidence type="ECO:0000313" key="4">
    <source>
        <dbReference type="Proteomes" id="UP000267821"/>
    </source>
</evidence>
<dbReference type="SUPFAM" id="SSF50729">
    <property type="entry name" value="PH domain-like"/>
    <property type="match status" value="1"/>
</dbReference>
<dbReference type="Proteomes" id="UP000267821">
    <property type="component" value="Unassembled WGS sequence"/>
</dbReference>
<dbReference type="GO" id="GO:0030479">
    <property type="term" value="C:actin cortical patch"/>
    <property type="evidence" value="ECO:0007669"/>
    <property type="project" value="UniProtKB-ARBA"/>
</dbReference>
<dbReference type="GO" id="GO:0045010">
    <property type="term" value="P:actin nucleation"/>
    <property type="evidence" value="ECO:0007669"/>
    <property type="project" value="UniProtKB-ARBA"/>
</dbReference>
<dbReference type="FunFam" id="2.30.29.30:FF:000281">
    <property type="entry name" value="Actin associated protein"/>
    <property type="match status" value="1"/>
</dbReference>
<dbReference type="InParanoid" id="A0A3N4LX67"/>
<dbReference type="InterPro" id="IPR000697">
    <property type="entry name" value="WH1/EVH1_dom"/>
</dbReference>
<evidence type="ECO:0000313" key="3">
    <source>
        <dbReference type="EMBL" id="RPB27483.1"/>
    </source>
</evidence>
<organism evidence="3 4">
    <name type="scientific">Terfezia boudieri ATCC MYA-4762</name>
    <dbReference type="NCBI Taxonomy" id="1051890"/>
    <lineage>
        <taxon>Eukaryota</taxon>
        <taxon>Fungi</taxon>
        <taxon>Dikarya</taxon>
        <taxon>Ascomycota</taxon>
        <taxon>Pezizomycotina</taxon>
        <taxon>Pezizomycetes</taxon>
        <taxon>Pezizales</taxon>
        <taxon>Pezizaceae</taxon>
        <taxon>Terfezia</taxon>
    </lineage>
</organism>
<proteinExistence type="predicted"/>
<accession>A0A3N4LX67</accession>
<dbReference type="InterPro" id="IPR033927">
    <property type="entry name" value="WASPfam_EVH1"/>
</dbReference>
<name>A0A3N4LX67_9PEZI</name>
<reference evidence="3 4" key="1">
    <citation type="journal article" date="2018" name="Nat. Ecol. Evol.">
        <title>Pezizomycetes genomes reveal the molecular basis of ectomycorrhizal truffle lifestyle.</title>
        <authorList>
            <person name="Murat C."/>
            <person name="Payen T."/>
            <person name="Noel B."/>
            <person name="Kuo A."/>
            <person name="Morin E."/>
            <person name="Chen J."/>
            <person name="Kohler A."/>
            <person name="Krizsan K."/>
            <person name="Balestrini R."/>
            <person name="Da Silva C."/>
            <person name="Montanini B."/>
            <person name="Hainaut M."/>
            <person name="Levati E."/>
            <person name="Barry K.W."/>
            <person name="Belfiori B."/>
            <person name="Cichocki N."/>
            <person name="Clum A."/>
            <person name="Dockter R.B."/>
            <person name="Fauchery L."/>
            <person name="Guy J."/>
            <person name="Iotti M."/>
            <person name="Le Tacon F."/>
            <person name="Lindquist E.A."/>
            <person name="Lipzen A."/>
            <person name="Malagnac F."/>
            <person name="Mello A."/>
            <person name="Molinier V."/>
            <person name="Miyauchi S."/>
            <person name="Poulain J."/>
            <person name="Riccioni C."/>
            <person name="Rubini A."/>
            <person name="Sitrit Y."/>
            <person name="Splivallo R."/>
            <person name="Traeger S."/>
            <person name="Wang M."/>
            <person name="Zifcakova L."/>
            <person name="Wipf D."/>
            <person name="Zambonelli A."/>
            <person name="Paolocci F."/>
            <person name="Nowrousian M."/>
            <person name="Ottonello S."/>
            <person name="Baldrian P."/>
            <person name="Spatafora J.W."/>
            <person name="Henrissat B."/>
            <person name="Nagy L.G."/>
            <person name="Aury J.M."/>
            <person name="Wincker P."/>
            <person name="Grigoriev I.V."/>
            <person name="Bonfante P."/>
            <person name="Martin F.M."/>
        </authorList>
    </citation>
    <scope>NUCLEOTIDE SEQUENCE [LARGE SCALE GENOMIC DNA]</scope>
    <source>
        <strain evidence="3 4">ATCC MYA-4762</strain>
    </source>
</reference>
<dbReference type="OrthoDB" id="8963340at2759"/>
<dbReference type="CDD" id="cd01205">
    <property type="entry name" value="EVH1_WASP-like"/>
    <property type="match status" value="1"/>
</dbReference>
<dbReference type="SMART" id="SM00461">
    <property type="entry name" value="WH1"/>
    <property type="match status" value="1"/>
</dbReference>
<evidence type="ECO:0000259" key="2">
    <source>
        <dbReference type="PROSITE" id="PS50229"/>
    </source>
</evidence>
<dbReference type="InterPro" id="IPR011993">
    <property type="entry name" value="PH-like_dom_sf"/>
</dbReference>
<dbReference type="AlphaFoldDB" id="A0A3N4LX67"/>
<dbReference type="Gene3D" id="2.30.29.30">
    <property type="entry name" value="Pleckstrin-homology domain (PH domain)/Phosphotyrosine-binding domain (PTB)"/>
    <property type="match status" value="1"/>
</dbReference>
<keyword evidence="1" id="KW-0597">Phosphoprotein</keyword>
<keyword evidence="4" id="KW-1185">Reference proteome</keyword>
<dbReference type="STRING" id="1051890.A0A3N4LX67"/>
<evidence type="ECO:0000256" key="1">
    <source>
        <dbReference type="ARBA" id="ARBA00022553"/>
    </source>
</evidence>
<gene>
    <name evidence="3" type="ORF">L211DRAFT_549388</name>
</gene>
<protein>
    <submittedName>
        <fullName evidence="3">WH1-domain-containing protein</fullName>
    </submittedName>
</protein>
<dbReference type="EMBL" id="ML121531">
    <property type="protein sequence ID" value="RPB27483.1"/>
    <property type="molecule type" value="Genomic_DNA"/>
</dbReference>
<dbReference type="Pfam" id="PF00568">
    <property type="entry name" value="WH1"/>
    <property type="match status" value="1"/>
</dbReference>
<dbReference type="PROSITE" id="PS50229">
    <property type="entry name" value="WH1"/>
    <property type="match status" value="1"/>
</dbReference>
<feature type="domain" description="WH1" evidence="2">
    <location>
        <begin position="17"/>
        <end position="128"/>
    </location>
</feature>
<dbReference type="GO" id="GO:0003779">
    <property type="term" value="F:actin binding"/>
    <property type="evidence" value="ECO:0007669"/>
    <property type="project" value="UniProtKB-ARBA"/>
</dbReference>